<keyword evidence="2" id="KW-1185">Reference proteome</keyword>
<dbReference type="VEuPathDB" id="FungiDB:MELLADRAFT_60056"/>
<gene>
    <name evidence="1" type="ORF">MELLADRAFT_60056</name>
</gene>
<evidence type="ECO:0000313" key="1">
    <source>
        <dbReference type="EMBL" id="EGG11037.1"/>
    </source>
</evidence>
<dbReference type="InParanoid" id="F4R8L1"/>
<dbReference type="GeneID" id="18929479"/>
<accession>F4R8L1</accession>
<reference evidence="2" key="1">
    <citation type="journal article" date="2011" name="Proc. Natl. Acad. Sci. U.S.A.">
        <title>Obligate biotrophy features unraveled by the genomic analysis of rust fungi.</title>
        <authorList>
            <person name="Duplessis S."/>
            <person name="Cuomo C.A."/>
            <person name="Lin Y.-C."/>
            <person name="Aerts A."/>
            <person name="Tisserant E."/>
            <person name="Veneault-Fourrey C."/>
            <person name="Joly D.L."/>
            <person name="Hacquard S."/>
            <person name="Amselem J."/>
            <person name="Cantarel B.L."/>
            <person name="Chiu R."/>
            <person name="Coutinho P.M."/>
            <person name="Feau N."/>
            <person name="Field M."/>
            <person name="Frey P."/>
            <person name="Gelhaye E."/>
            <person name="Goldberg J."/>
            <person name="Grabherr M.G."/>
            <person name="Kodira C.D."/>
            <person name="Kohler A."/>
            <person name="Kuees U."/>
            <person name="Lindquist E.A."/>
            <person name="Lucas S.M."/>
            <person name="Mago R."/>
            <person name="Mauceli E."/>
            <person name="Morin E."/>
            <person name="Murat C."/>
            <person name="Pangilinan J.L."/>
            <person name="Park R."/>
            <person name="Pearson M."/>
            <person name="Quesneville H."/>
            <person name="Rouhier N."/>
            <person name="Sakthikumar S."/>
            <person name="Salamov A.A."/>
            <person name="Schmutz J."/>
            <person name="Selles B."/>
            <person name="Shapiro H."/>
            <person name="Tanguay P."/>
            <person name="Tuskan G.A."/>
            <person name="Henrissat B."/>
            <person name="Van de Peer Y."/>
            <person name="Rouze P."/>
            <person name="Ellis J.G."/>
            <person name="Dodds P.N."/>
            <person name="Schein J.E."/>
            <person name="Zhong S."/>
            <person name="Hamelin R.C."/>
            <person name="Grigoriev I.V."/>
            <person name="Szabo L.J."/>
            <person name="Martin F."/>
        </authorList>
    </citation>
    <scope>NUCLEOTIDE SEQUENCE [LARGE SCALE GENOMIC DNA]</scope>
    <source>
        <strain evidence="2">98AG31 / pathotype 3-4-7</strain>
    </source>
</reference>
<dbReference type="HOGENOM" id="CLU_089011_0_0_1"/>
<dbReference type="Proteomes" id="UP000001072">
    <property type="component" value="Unassembled WGS sequence"/>
</dbReference>
<evidence type="ECO:0000313" key="2">
    <source>
        <dbReference type="Proteomes" id="UP000001072"/>
    </source>
</evidence>
<dbReference type="RefSeq" id="XP_007405639.1">
    <property type="nucleotide sequence ID" value="XM_007405577.1"/>
</dbReference>
<organism evidence="2">
    <name type="scientific">Melampsora larici-populina (strain 98AG31 / pathotype 3-4-7)</name>
    <name type="common">Poplar leaf rust fungus</name>
    <dbReference type="NCBI Taxonomy" id="747676"/>
    <lineage>
        <taxon>Eukaryota</taxon>
        <taxon>Fungi</taxon>
        <taxon>Dikarya</taxon>
        <taxon>Basidiomycota</taxon>
        <taxon>Pucciniomycotina</taxon>
        <taxon>Pucciniomycetes</taxon>
        <taxon>Pucciniales</taxon>
        <taxon>Melampsoraceae</taxon>
        <taxon>Melampsora</taxon>
    </lineage>
</organism>
<dbReference type="PANTHER" id="PTHR46177">
    <property type="entry name" value="INTEGRASE CATALYTIC DOMAIN-CONTAINING PROTEIN"/>
    <property type="match status" value="1"/>
</dbReference>
<evidence type="ECO:0008006" key="3">
    <source>
        <dbReference type="Google" id="ProtNLM"/>
    </source>
</evidence>
<dbReference type="AlphaFoldDB" id="F4R8L1"/>
<protein>
    <recommendedName>
        <fullName evidence="3">Clr5 domain-containing protein</fullName>
    </recommendedName>
</protein>
<dbReference type="OrthoDB" id="2507120at2759"/>
<proteinExistence type="predicted"/>
<dbReference type="EMBL" id="GL883093">
    <property type="protein sequence ID" value="EGG11037.1"/>
    <property type="molecule type" value="Genomic_DNA"/>
</dbReference>
<dbReference type="PANTHER" id="PTHR46177:SF1">
    <property type="entry name" value="INTEGRASE CATALYTIC DOMAIN-CONTAINING PROTEIN"/>
    <property type="match status" value="1"/>
</dbReference>
<dbReference type="KEGG" id="mlr:MELLADRAFT_60056"/>
<name>F4R8L1_MELLP</name>
<sequence>MPNQLILTEGYRPIVTTLVQQGLTNRQIQDNLSTQHGVDCSQSTIKRARSNWDLQMAPDNETQELQNDLIHFYHRQGFVAEHLLSILEERHDISISPRTLARRCTLLGLQRRKDDVDQGLVTLADVAELIRHSKRRADGKRAGYRRVHHILRNQYHVSVHRKQRDKRTVLPTACAPNYCYYAPLSANGVEGLIAVPPERVDGLRAQYYPNADELMMTSPMWLTEFVTAAQTTLQIEPAAITMDNVWTAFHQILAFMRAYDLSLLATPHGQPRVPTNHEQALISVQNRFSRVPH</sequence>